<feature type="region of interest" description="Disordered" evidence="1">
    <location>
        <begin position="1"/>
        <end position="29"/>
    </location>
</feature>
<organism evidence="2 3">
    <name type="scientific">Xyrichtys novacula</name>
    <name type="common">Pearly razorfish</name>
    <name type="synonym">Hemipteronotus novacula</name>
    <dbReference type="NCBI Taxonomy" id="13765"/>
    <lineage>
        <taxon>Eukaryota</taxon>
        <taxon>Metazoa</taxon>
        <taxon>Chordata</taxon>
        <taxon>Craniata</taxon>
        <taxon>Vertebrata</taxon>
        <taxon>Euteleostomi</taxon>
        <taxon>Actinopterygii</taxon>
        <taxon>Neopterygii</taxon>
        <taxon>Teleostei</taxon>
        <taxon>Neoteleostei</taxon>
        <taxon>Acanthomorphata</taxon>
        <taxon>Eupercaria</taxon>
        <taxon>Labriformes</taxon>
        <taxon>Labridae</taxon>
        <taxon>Xyrichtys</taxon>
    </lineage>
</organism>
<feature type="region of interest" description="Disordered" evidence="1">
    <location>
        <begin position="234"/>
        <end position="259"/>
    </location>
</feature>
<feature type="compositionally biased region" description="Acidic residues" evidence="1">
    <location>
        <begin position="65"/>
        <end position="76"/>
    </location>
</feature>
<name>A0AAV1HB53_XYRNO</name>
<feature type="region of interest" description="Disordered" evidence="1">
    <location>
        <begin position="271"/>
        <end position="296"/>
    </location>
</feature>
<dbReference type="Proteomes" id="UP001178508">
    <property type="component" value="Chromosome 21"/>
</dbReference>
<feature type="compositionally biased region" description="Basic and acidic residues" evidence="1">
    <location>
        <begin position="51"/>
        <end position="64"/>
    </location>
</feature>
<dbReference type="AlphaFoldDB" id="A0AAV1HB53"/>
<evidence type="ECO:0000313" key="2">
    <source>
        <dbReference type="EMBL" id="CAJ1083262.1"/>
    </source>
</evidence>
<keyword evidence="3" id="KW-1185">Reference proteome</keyword>
<feature type="compositionally biased region" description="Polar residues" evidence="1">
    <location>
        <begin position="271"/>
        <end position="295"/>
    </location>
</feature>
<proteinExistence type="predicted"/>
<feature type="region of interest" description="Disordered" evidence="1">
    <location>
        <begin position="48"/>
        <end position="111"/>
    </location>
</feature>
<evidence type="ECO:0000256" key="1">
    <source>
        <dbReference type="SAM" id="MobiDB-lite"/>
    </source>
</evidence>
<protein>
    <submittedName>
        <fullName evidence="2">Uncharacterized protein</fullName>
    </submittedName>
</protein>
<dbReference type="EMBL" id="OY660884">
    <property type="protein sequence ID" value="CAJ1083262.1"/>
    <property type="molecule type" value="Genomic_DNA"/>
</dbReference>
<feature type="compositionally biased region" description="Polar residues" evidence="1">
    <location>
        <begin position="234"/>
        <end position="255"/>
    </location>
</feature>
<accession>A0AAV1HB53</accession>
<sequence length="305" mass="33232">MCPRPERGQNGGRWTLESGLGWGPLTNTQPNVLIDPMPSYFRTSVRRRGAARRDRQSAVLKELERGEEEGEEEEWMDGWMEGEGAAVGSQHSTEEVNKKAGGTSSSVRHRMMGSGRQSTNAKYQASEMQSDSQGGFHVSEVRPGSPARCPDQDHPFGSGFSEIQQWQISMLSSKWQSTKTSIKLLIEETVGRAGGRGACDVESVGMTELVFQRVLTSLLRGSNVSVCVGQQGLSTQSAGSAAPQQDLDTGRNTGRGQKRALAQVLRGPLIFNSQPRPQMPSQSVGPPSRHSSGLDTLQLWRHKLA</sequence>
<reference evidence="2" key="1">
    <citation type="submission" date="2023-08" db="EMBL/GenBank/DDBJ databases">
        <authorList>
            <person name="Alioto T."/>
            <person name="Alioto T."/>
            <person name="Gomez Garrido J."/>
        </authorList>
    </citation>
    <scope>NUCLEOTIDE SEQUENCE</scope>
</reference>
<gene>
    <name evidence="2" type="ORF">XNOV1_A027230</name>
</gene>
<evidence type="ECO:0000313" key="3">
    <source>
        <dbReference type="Proteomes" id="UP001178508"/>
    </source>
</evidence>